<evidence type="ECO:0000259" key="2">
    <source>
        <dbReference type="PROSITE" id="PS50968"/>
    </source>
</evidence>
<dbReference type="InterPro" id="IPR011053">
    <property type="entry name" value="Single_hybrid_motif"/>
</dbReference>
<protein>
    <submittedName>
        <fullName evidence="3">Glutaconyl-CoA decarboxylase subunit gamma</fullName>
    </submittedName>
</protein>
<sequence length="63" mass="6467">MPGTILSVKASVGQTVKKGEALCVLEAMKMENDIVALCDGKIVQVSATKGSSVNTGDVLFVIA</sequence>
<dbReference type="Gene3D" id="2.40.50.100">
    <property type="match status" value="1"/>
</dbReference>
<evidence type="ECO:0000313" key="3">
    <source>
        <dbReference type="EMBL" id="MPN23785.1"/>
    </source>
</evidence>
<dbReference type="PROSITE" id="PS50968">
    <property type="entry name" value="BIOTINYL_LIPOYL"/>
    <property type="match status" value="1"/>
</dbReference>
<dbReference type="PROSITE" id="PS00188">
    <property type="entry name" value="BIOTIN"/>
    <property type="match status" value="1"/>
</dbReference>
<organism evidence="3">
    <name type="scientific">bioreactor metagenome</name>
    <dbReference type="NCBI Taxonomy" id="1076179"/>
    <lineage>
        <taxon>unclassified sequences</taxon>
        <taxon>metagenomes</taxon>
        <taxon>ecological metagenomes</taxon>
    </lineage>
</organism>
<accession>A0A645GAX6</accession>
<dbReference type="InterPro" id="IPR000089">
    <property type="entry name" value="Biotin_lipoyl"/>
</dbReference>
<reference evidence="3" key="1">
    <citation type="submission" date="2019-08" db="EMBL/GenBank/DDBJ databases">
        <authorList>
            <person name="Kucharzyk K."/>
            <person name="Murdoch R.W."/>
            <person name="Higgins S."/>
            <person name="Loffler F."/>
        </authorList>
    </citation>
    <scope>NUCLEOTIDE SEQUENCE</scope>
</reference>
<dbReference type="SUPFAM" id="SSF51230">
    <property type="entry name" value="Single hybrid motif"/>
    <property type="match status" value="1"/>
</dbReference>
<dbReference type="PANTHER" id="PTHR45266">
    <property type="entry name" value="OXALOACETATE DECARBOXYLASE ALPHA CHAIN"/>
    <property type="match status" value="1"/>
</dbReference>
<dbReference type="Pfam" id="PF00364">
    <property type="entry name" value="Biotin_lipoyl"/>
    <property type="match status" value="1"/>
</dbReference>
<comment type="caution">
    <text evidence="3">The sequence shown here is derived from an EMBL/GenBank/DDBJ whole genome shotgun (WGS) entry which is preliminary data.</text>
</comment>
<dbReference type="PANTHER" id="PTHR45266:SF3">
    <property type="entry name" value="OXALOACETATE DECARBOXYLASE ALPHA CHAIN"/>
    <property type="match status" value="1"/>
</dbReference>
<gene>
    <name evidence="3" type="primary">gcdC_18</name>
    <name evidence="3" type="ORF">SDC9_171178</name>
</gene>
<dbReference type="FunFam" id="2.40.50.100:FF:000003">
    <property type="entry name" value="Acetyl-CoA carboxylase biotin carboxyl carrier protein"/>
    <property type="match status" value="1"/>
</dbReference>
<dbReference type="EMBL" id="VSSQ01072388">
    <property type="protein sequence ID" value="MPN23785.1"/>
    <property type="molecule type" value="Genomic_DNA"/>
</dbReference>
<dbReference type="InterPro" id="IPR001882">
    <property type="entry name" value="Biotin_BS"/>
</dbReference>
<keyword evidence="1" id="KW-0092">Biotin</keyword>
<feature type="domain" description="Lipoyl-binding" evidence="2">
    <location>
        <begin position="1"/>
        <end position="63"/>
    </location>
</feature>
<evidence type="ECO:0000256" key="1">
    <source>
        <dbReference type="ARBA" id="ARBA00023267"/>
    </source>
</evidence>
<dbReference type="CDD" id="cd06850">
    <property type="entry name" value="biotinyl_domain"/>
    <property type="match status" value="1"/>
</dbReference>
<proteinExistence type="predicted"/>
<dbReference type="InterPro" id="IPR050709">
    <property type="entry name" value="Biotin_Carboxyl_Carrier/Decarb"/>
</dbReference>
<dbReference type="AlphaFoldDB" id="A0A645GAX6"/>
<name>A0A645GAX6_9ZZZZ</name>